<dbReference type="Gene3D" id="2.40.70.10">
    <property type="entry name" value="Acid Proteases"/>
    <property type="match status" value="1"/>
</dbReference>
<reference evidence="1" key="2">
    <citation type="submission" date="2022-01" db="EMBL/GenBank/DDBJ databases">
        <authorList>
            <person name="Yamashiro T."/>
            <person name="Shiraishi A."/>
            <person name="Satake H."/>
            <person name="Nakayama K."/>
        </authorList>
    </citation>
    <scope>NUCLEOTIDE SEQUENCE</scope>
</reference>
<dbReference type="Proteomes" id="UP001151760">
    <property type="component" value="Unassembled WGS sequence"/>
</dbReference>
<reference evidence="1" key="1">
    <citation type="journal article" date="2022" name="Int. J. Mol. Sci.">
        <title>Draft Genome of Tanacetum Coccineum: Genomic Comparison of Closely Related Tanacetum-Family Plants.</title>
        <authorList>
            <person name="Yamashiro T."/>
            <person name="Shiraishi A."/>
            <person name="Nakayama K."/>
            <person name="Satake H."/>
        </authorList>
    </citation>
    <scope>NUCLEOTIDE SEQUENCE</scope>
</reference>
<accession>A0ABQ5FLA7</accession>
<comment type="caution">
    <text evidence="1">The sequence shown here is derived from an EMBL/GenBank/DDBJ whole genome shotgun (WGS) entry which is preliminary data.</text>
</comment>
<evidence type="ECO:0000313" key="1">
    <source>
        <dbReference type="EMBL" id="GJT64131.1"/>
    </source>
</evidence>
<sequence length="265" mass="29887">MTHEPNLNQCKAVFAKDDAPIDDTSSNETNKHHGVSFIVDHVQVAHKEDVVPSGVMPCQLPPKELNRRSFTLPCNIGSLNLYAMADLGASVNIMPKSMFEHLKLANLKKTDMLVEMDDMTKKALIGIVENVLVKIDKFLFPLDFVVIDMLKMHNGTMILGTFNKKARIMKPEANMPNMHFCRPVKQECDGTFKDSRYGEWCDDNSIPRLHGGTLAQEDVATQQHKKDESRPKPRGYSFKEWLLIKVEHTNCSIGKALGCYRSLGE</sequence>
<proteinExistence type="predicted"/>
<keyword evidence="2" id="KW-1185">Reference proteome</keyword>
<dbReference type="EMBL" id="BQNB010017518">
    <property type="protein sequence ID" value="GJT64131.1"/>
    <property type="molecule type" value="Genomic_DNA"/>
</dbReference>
<dbReference type="PANTHER" id="PTHR33067:SF35">
    <property type="entry name" value="ASPARTIC PEPTIDASE DDI1-TYPE DOMAIN-CONTAINING PROTEIN"/>
    <property type="match status" value="1"/>
</dbReference>
<dbReference type="CDD" id="cd00303">
    <property type="entry name" value="retropepsin_like"/>
    <property type="match status" value="1"/>
</dbReference>
<protein>
    <submittedName>
        <fullName evidence="1">Ribonuclease H-like domain-containing protein</fullName>
    </submittedName>
</protein>
<organism evidence="1 2">
    <name type="scientific">Tanacetum coccineum</name>
    <dbReference type="NCBI Taxonomy" id="301880"/>
    <lineage>
        <taxon>Eukaryota</taxon>
        <taxon>Viridiplantae</taxon>
        <taxon>Streptophyta</taxon>
        <taxon>Embryophyta</taxon>
        <taxon>Tracheophyta</taxon>
        <taxon>Spermatophyta</taxon>
        <taxon>Magnoliopsida</taxon>
        <taxon>eudicotyledons</taxon>
        <taxon>Gunneridae</taxon>
        <taxon>Pentapetalae</taxon>
        <taxon>asterids</taxon>
        <taxon>campanulids</taxon>
        <taxon>Asterales</taxon>
        <taxon>Asteraceae</taxon>
        <taxon>Asteroideae</taxon>
        <taxon>Anthemideae</taxon>
        <taxon>Anthemidinae</taxon>
        <taxon>Tanacetum</taxon>
    </lineage>
</organism>
<name>A0ABQ5FLA7_9ASTR</name>
<evidence type="ECO:0000313" key="2">
    <source>
        <dbReference type="Proteomes" id="UP001151760"/>
    </source>
</evidence>
<dbReference type="InterPro" id="IPR021109">
    <property type="entry name" value="Peptidase_aspartic_dom_sf"/>
</dbReference>
<dbReference type="PANTHER" id="PTHR33067">
    <property type="entry name" value="RNA-DIRECTED DNA POLYMERASE-RELATED"/>
    <property type="match status" value="1"/>
</dbReference>
<gene>
    <name evidence="1" type="ORF">Tco_1015611</name>
</gene>